<accession>A0A9D5CUG7</accession>
<name>A0A9D5CUG7_9LILI</name>
<feature type="compositionally biased region" description="Polar residues" evidence="6">
    <location>
        <begin position="74"/>
        <end position="88"/>
    </location>
</feature>
<proteinExistence type="inferred from homology"/>
<gene>
    <name evidence="8" type="ORF">J5N97_014711</name>
</gene>
<dbReference type="PANTHER" id="PTHR35740">
    <property type="entry name" value="OS12G0111700 PROTEIN"/>
    <property type="match status" value="1"/>
</dbReference>
<comment type="similarity">
    <text evidence="5">Belongs to the sororin family.</text>
</comment>
<evidence type="ECO:0000313" key="8">
    <source>
        <dbReference type="EMBL" id="KAJ0979237.1"/>
    </source>
</evidence>
<reference evidence="8" key="1">
    <citation type="submission" date="2021-03" db="EMBL/GenBank/DDBJ databases">
        <authorList>
            <person name="Li Z."/>
            <person name="Yang C."/>
        </authorList>
    </citation>
    <scope>NUCLEOTIDE SEQUENCE</scope>
    <source>
        <strain evidence="8">Dzin_1.0</strain>
        <tissue evidence="8">Leaf</tissue>
    </source>
</reference>
<evidence type="ECO:0000256" key="1">
    <source>
        <dbReference type="ARBA" id="ARBA00022618"/>
    </source>
</evidence>
<keyword evidence="3" id="KW-0539">Nucleus</keyword>
<keyword evidence="1" id="KW-0132">Cell division</keyword>
<feature type="region of interest" description="Disordered" evidence="6">
    <location>
        <begin position="69"/>
        <end position="117"/>
    </location>
</feature>
<feature type="compositionally biased region" description="Basic residues" evidence="6">
    <location>
        <begin position="91"/>
        <end position="100"/>
    </location>
</feature>
<sequence length="145" mass="16314">MRSFKRRKPLADLTNAPSLSGSSSDAGKPNPVGDHFDFEKSELFNAHVDGREKKKKLCTAVAALAERIKRTRGKSNMQDENVAQQGTISVPRRKSTKKQRQNTARVKDSQETTLPQDFVDKQRAYFAEIDAFELAEEEVSDSELE</sequence>
<evidence type="ECO:0000313" key="9">
    <source>
        <dbReference type="Proteomes" id="UP001085076"/>
    </source>
</evidence>
<keyword evidence="2" id="KW-0498">Mitosis</keyword>
<keyword evidence="4" id="KW-0131">Cell cycle</keyword>
<dbReference type="InterPro" id="IPR057337">
    <property type="entry name" value="Sororin_C"/>
</dbReference>
<dbReference type="PANTHER" id="PTHR35740:SF1">
    <property type="entry name" value="OS12G0111700 PROTEIN"/>
    <property type="match status" value="1"/>
</dbReference>
<dbReference type="GO" id="GO:0051301">
    <property type="term" value="P:cell division"/>
    <property type="evidence" value="ECO:0007669"/>
    <property type="project" value="UniProtKB-KW"/>
</dbReference>
<evidence type="ECO:0000256" key="2">
    <source>
        <dbReference type="ARBA" id="ARBA00022776"/>
    </source>
</evidence>
<comment type="caution">
    <text evidence="8">The sequence shown here is derived from an EMBL/GenBank/DDBJ whole genome shotgun (WGS) entry which is preliminary data.</text>
</comment>
<dbReference type="AlphaFoldDB" id="A0A9D5CUG7"/>
<organism evidence="8 9">
    <name type="scientific">Dioscorea zingiberensis</name>
    <dbReference type="NCBI Taxonomy" id="325984"/>
    <lineage>
        <taxon>Eukaryota</taxon>
        <taxon>Viridiplantae</taxon>
        <taxon>Streptophyta</taxon>
        <taxon>Embryophyta</taxon>
        <taxon>Tracheophyta</taxon>
        <taxon>Spermatophyta</taxon>
        <taxon>Magnoliopsida</taxon>
        <taxon>Liliopsida</taxon>
        <taxon>Dioscoreales</taxon>
        <taxon>Dioscoreaceae</taxon>
        <taxon>Dioscorea</taxon>
    </lineage>
</organism>
<dbReference type="GO" id="GO:0005634">
    <property type="term" value="C:nucleus"/>
    <property type="evidence" value="ECO:0007669"/>
    <property type="project" value="UniProtKB-SubCell"/>
</dbReference>
<feature type="domain" description="Sororin C-terminal region" evidence="7">
    <location>
        <begin position="114"/>
        <end position="137"/>
    </location>
</feature>
<evidence type="ECO:0000256" key="4">
    <source>
        <dbReference type="ARBA" id="ARBA00023306"/>
    </source>
</evidence>
<dbReference type="Pfam" id="PF25220">
    <property type="entry name" value="Sororin_C"/>
    <property type="match status" value="1"/>
</dbReference>
<evidence type="ECO:0000259" key="7">
    <source>
        <dbReference type="Pfam" id="PF25220"/>
    </source>
</evidence>
<keyword evidence="9" id="KW-1185">Reference proteome</keyword>
<evidence type="ECO:0000256" key="6">
    <source>
        <dbReference type="SAM" id="MobiDB-lite"/>
    </source>
</evidence>
<feature type="region of interest" description="Disordered" evidence="6">
    <location>
        <begin position="1"/>
        <end position="36"/>
    </location>
</feature>
<dbReference type="OrthoDB" id="1903589at2759"/>
<feature type="compositionally biased region" description="Polar residues" evidence="6">
    <location>
        <begin position="15"/>
        <end position="25"/>
    </location>
</feature>
<dbReference type="EMBL" id="JAGGNH010000003">
    <property type="protein sequence ID" value="KAJ0979237.1"/>
    <property type="molecule type" value="Genomic_DNA"/>
</dbReference>
<reference evidence="8" key="2">
    <citation type="journal article" date="2022" name="Hortic Res">
        <title>The genome of Dioscorea zingiberensis sheds light on the biosynthesis, origin and evolution of the medicinally important diosgenin saponins.</title>
        <authorList>
            <person name="Li Y."/>
            <person name="Tan C."/>
            <person name="Li Z."/>
            <person name="Guo J."/>
            <person name="Li S."/>
            <person name="Chen X."/>
            <person name="Wang C."/>
            <person name="Dai X."/>
            <person name="Yang H."/>
            <person name="Song W."/>
            <person name="Hou L."/>
            <person name="Xu J."/>
            <person name="Tong Z."/>
            <person name="Xu A."/>
            <person name="Yuan X."/>
            <person name="Wang W."/>
            <person name="Yang Q."/>
            <person name="Chen L."/>
            <person name="Sun Z."/>
            <person name="Wang K."/>
            <person name="Pan B."/>
            <person name="Chen J."/>
            <person name="Bao Y."/>
            <person name="Liu F."/>
            <person name="Qi X."/>
            <person name="Gang D.R."/>
            <person name="Wen J."/>
            <person name="Li J."/>
        </authorList>
    </citation>
    <scope>NUCLEOTIDE SEQUENCE</scope>
    <source>
        <strain evidence="8">Dzin_1.0</strain>
    </source>
</reference>
<evidence type="ECO:0000256" key="5">
    <source>
        <dbReference type="ARBA" id="ARBA00093465"/>
    </source>
</evidence>
<protein>
    <recommendedName>
        <fullName evidence="7">Sororin C-terminal region domain-containing protein</fullName>
    </recommendedName>
</protein>
<evidence type="ECO:0000256" key="3">
    <source>
        <dbReference type="ARBA" id="ARBA00023242"/>
    </source>
</evidence>
<dbReference type="Proteomes" id="UP001085076">
    <property type="component" value="Miscellaneous, Linkage group lg03"/>
</dbReference>